<proteinExistence type="predicted"/>
<keyword evidence="2" id="KW-1185">Reference proteome</keyword>
<organism evidence="1 2">
    <name type="scientific">Serratia aquatilis</name>
    <dbReference type="NCBI Taxonomy" id="1737515"/>
    <lineage>
        <taxon>Bacteria</taxon>
        <taxon>Pseudomonadati</taxon>
        <taxon>Pseudomonadota</taxon>
        <taxon>Gammaproteobacteria</taxon>
        <taxon>Enterobacterales</taxon>
        <taxon>Yersiniaceae</taxon>
        <taxon>Serratia</taxon>
    </lineage>
</organism>
<dbReference type="Proteomes" id="UP001589792">
    <property type="component" value="Unassembled WGS sequence"/>
</dbReference>
<dbReference type="InterPro" id="IPR031854">
    <property type="entry name" value="FidL-like"/>
</dbReference>
<comment type="caution">
    <text evidence="1">The sequence shown here is derived from an EMBL/GenBank/DDBJ whole genome shotgun (WGS) entry which is preliminary data.</text>
</comment>
<dbReference type="EMBL" id="JBHLXG010000027">
    <property type="protein sequence ID" value="MFC0228839.1"/>
    <property type="molecule type" value="Genomic_DNA"/>
</dbReference>
<evidence type="ECO:0000313" key="2">
    <source>
        <dbReference type="Proteomes" id="UP001589792"/>
    </source>
</evidence>
<protein>
    <submittedName>
        <fullName evidence="1">FidL-like protein</fullName>
    </submittedName>
</protein>
<name>A0ABV6EJH4_9GAMM</name>
<dbReference type="Pfam" id="PF15941">
    <property type="entry name" value="FidL_like"/>
    <property type="match status" value="1"/>
</dbReference>
<reference evidence="1 2" key="1">
    <citation type="submission" date="2024-09" db="EMBL/GenBank/DDBJ databases">
        <authorList>
            <person name="Sun Q."/>
            <person name="Mori K."/>
        </authorList>
    </citation>
    <scope>NUCLEOTIDE SEQUENCE [LARGE SCALE GENOMIC DNA]</scope>
    <source>
        <strain evidence="1 2">CCM 8626</strain>
    </source>
</reference>
<sequence length="95" mass="11133">MTGSVTQDGKEYLVSRTLFFTAKISELNNMYITRITQEDIDKRDNLPKELWLQYMFPKSSGGEFYSEIKEMNKNAVLIQSLSNPFYICVRAEDQY</sequence>
<dbReference type="RefSeq" id="WP_380679115.1">
    <property type="nucleotide sequence ID" value="NZ_JBHLXG010000027.1"/>
</dbReference>
<gene>
    <name evidence="1" type="ORF">ACFFJ3_20480</name>
</gene>
<evidence type="ECO:0000313" key="1">
    <source>
        <dbReference type="EMBL" id="MFC0228839.1"/>
    </source>
</evidence>
<accession>A0ABV6EJH4</accession>